<dbReference type="RefSeq" id="WP_194108029.1">
    <property type="nucleotide sequence ID" value="NZ_JADFFM010000002.1"/>
</dbReference>
<evidence type="ECO:0000313" key="2">
    <source>
        <dbReference type="EMBL" id="MBE9668639.1"/>
    </source>
</evidence>
<keyword evidence="3" id="KW-1185">Reference proteome</keyword>
<proteinExistence type="predicted"/>
<keyword evidence="1" id="KW-0472">Membrane</keyword>
<comment type="caution">
    <text evidence="2">The sequence shown here is derived from an EMBL/GenBank/DDBJ whole genome shotgun (WGS) entry which is preliminary data.</text>
</comment>
<evidence type="ECO:0000256" key="1">
    <source>
        <dbReference type="SAM" id="Phobius"/>
    </source>
</evidence>
<organism evidence="2 3">
    <name type="scientific">Mucilaginibacter boryungensis</name>
    <dbReference type="NCBI Taxonomy" id="768480"/>
    <lineage>
        <taxon>Bacteria</taxon>
        <taxon>Pseudomonadati</taxon>
        <taxon>Bacteroidota</taxon>
        <taxon>Sphingobacteriia</taxon>
        <taxon>Sphingobacteriales</taxon>
        <taxon>Sphingobacteriaceae</taxon>
        <taxon>Mucilaginibacter</taxon>
    </lineage>
</organism>
<accession>A0ABR9XMN3</accession>
<protein>
    <submittedName>
        <fullName evidence="2">Uncharacterized protein</fullName>
    </submittedName>
</protein>
<sequence length="51" mass="5735">MLLPFVFVAIAVFVVLAIVLIVRKSKGKKELNPNVVSKDRIKEKPADEQQD</sequence>
<feature type="transmembrane region" description="Helical" evidence="1">
    <location>
        <begin position="6"/>
        <end position="22"/>
    </location>
</feature>
<reference evidence="2 3" key="1">
    <citation type="submission" date="2020-10" db="EMBL/GenBank/DDBJ databases">
        <title>Mucilaginibacter mali sp. nov., isolated from rhizosphere soil of apple orchard.</title>
        <authorList>
            <person name="Lee J.-S."/>
            <person name="Kim H.S."/>
            <person name="Kim J.-S."/>
        </authorList>
    </citation>
    <scope>NUCLEOTIDE SEQUENCE [LARGE SCALE GENOMIC DNA]</scope>
    <source>
        <strain evidence="2 3">KCTC 23157</strain>
    </source>
</reference>
<keyword evidence="1" id="KW-1133">Transmembrane helix</keyword>
<name>A0ABR9XMN3_9SPHI</name>
<dbReference type="Proteomes" id="UP000632774">
    <property type="component" value="Unassembled WGS sequence"/>
</dbReference>
<dbReference type="EMBL" id="JADFFM010000002">
    <property type="protein sequence ID" value="MBE9668639.1"/>
    <property type="molecule type" value="Genomic_DNA"/>
</dbReference>
<evidence type="ECO:0000313" key="3">
    <source>
        <dbReference type="Proteomes" id="UP000632774"/>
    </source>
</evidence>
<gene>
    <name evidence="2" type="ORF">IRJ18_19880</name>
</gene>
<keyword evidence="1" id="KW-0812">Transmembrane</keyword>